<dbReference type="EMBL" id="JAJSOW010000004">
    <property type="protein sequence ID" value="KAI9191884.1"/>
    <property type="molecule type" value="Genomic_DNA"/>
</dbReference>
<dbReference type="InterPro" id="IPR036770">
    <property type="entry name" value="Ankyrin_rpt-contain_sf"/>
</dbReference>
<reference evidence="1" key="1">
    <citation type="journal article" date="2022" name="Plant J.">
        <title>Strategies of tolerance reflected in two North American maple genomes.</title>
        <authorList>
            <person name="McEvoy S.L."/>
            <person name="Sezen U.U."/>
            <person name="Trouern-Trend A."/>
            <person name="McMahon S.M."/>
            <person name="Schaberg P.G."/>
            <person name="Yang J."/>
            <person name="Wegrzyn J.L."/>
            <person name="Swenson N.G."/>
        </authorList>
    </citation>
    <scope>NUCLEOTIDE SEQUENCE</scope>
    <source>
        <strain evidence="1">91603</strain>
    </source>
</reference>
<name>A0AAD5JIZ9_ACENE</name>
<accession>A0AAD5JIZ9</accession>
<dbReference type="InterPro" id="IPR002110">
    <property type="entry name" value="Ankyrin_rpt"/>
</dbReference>
<keyword evidence="2" id="KW-1185">Reference proteome</keyword>
<evidence type="ECO:0000313" key="2">
    <source>
        <dbReference type="Proteomes" id="UP001064489"/>
    </source>
</evidence>
<dbReference type="Proteomes" id="UP001064489">
    <property type="component" value="Chromosome 6"/>
</dbReference>
<dbReference type="AlphaFoldDB" id="A0AAD5JIZ9"/>
<proteinExistence type="predicted"/>
<gene>
    <name evidence="1" type="ORF">LWI28_015024</name>
</gene>
<protein>
    <submittedName>
        <fullName evidence="1">Uncharacterized protein</fullName>
    </submittedName>
</protein>
<sequence length="114" mass="13181">MNEHTYVIQEILQKRPVSAINFTGSEVTILRIYIKFNQYESFKLLVKNDPDSMSVKETNLTGSKVTILHLSIKFNQYESFKLLMEDDPDLMSVKDDDHNNVLHMAVSQKNAEIC</sequence>
<dbReference type="Pfam" id="PF12796">
    <property type="entry name" value="Ank_2"/>
    <property type="match status" value="1"/>
</dbReference>
<organism evidence="1 2">
    <name type="scientific">Acer negundo</name>
    <name type="common">Box elder</name>
    <dbReference type="NCBI Taxonomy" id="4023"/>
    <lineage>
        <taxon>Eukaryota</taxon>
        <taxon>Viridiplantae</taxon>
        <taxon>Streptophyta</taxon>
        <taxon>Embryophyta</taxon>
        <taxon>Tracheophyta</taxon>
        <taxon>Spermatophyta</taxon>
        <taxon>Magnoliopsida</taxon>
        <taxon>eudicotyledons</taxon>
        <taxon>Gunneridae</taxon>
        <taxon>Pentapetalae</taxon>
        <taxon>rosids</taxon>
        <taxon>malvids</taxon>
        <taxon>Sapindales</taxon>
        <taxon>Sapindaceae</taxon>
        <taxon>Hippocastanoideae</taxon>
        <taxon>Acereae</taxon>
        <taxon>Acer</taxon>
    </lineage>
</organism>
<reference evidence="1" key="2">
    <citation type="submission" date="2023-02" db="EMBL/GenBank/DDBJ databases">
        <authorList>
            <person name="Swenson N.G."/>
            <person name="Wegrzyn J.L."/>
            <person name="Mcevoy S.L."/>
        </authorList>
    </citation>
    <scope>NUCLEOTIDE SEQUENCE</scope>
    <source>
        <strain evidence="1">91603</strain>
        <tissue evidence="1">Leaf</tissue>
    </source>
</reference>
<dbReference type="Gene3D" id="1.25.40.20">
    <property type="entry name" value="Ankyrin repeat-containing domain"/>
    <property type="match status" value="1"/>
</dbReference>
<evidence type="ECO:0000313" key="1">
    <source>
        <dbReference type="EMBL" id="KAI9191884.1"/>
    </source>
</evidence>
<comment type="caution">
    <text evidence="1">The sequence shown here is derived from an EMBL/GenBank/DDBJ whole genome shotgun (WGS) entry which is preliminary data.</text>
</comment>
<dbReference type="SUPFAM" id="SSF48403">
    <property type="entry name" value="Ankyrin repeat"/>
    <property type="match status" value="1"/>
</dbReference>